<accession>D5P5G1</accession>
<dbReference type="AlphaFoldDB" id="D5P5G1"/>
<organism evidence="2 3">
    <name type="scientific">Mycobacterium parascrofulaceum ATCC BAA-614</name>
    <dbReference type="NCBI Taxonomy" id="525368"/>
    <lineage>
        <taxon>Bacteria</taxon>
        <taxon>Bacillati</taxon>
        <taxon>Actinomycetota</taxon>
        <taxon>Actinomycetes</taxon>
        <taxon>Mycobacteriales</taxon>
        <taxon>Mycobacteriaceae</taxon>
        <taxon>Mycobacterium</taxon>
        <taxon>Mycobacterium simiae complex</taxon>
    </lineage>
</organism>
<proteinExistence type="predicted"/>
<dbReference type="EMBL" id="ADNV01000101">
    <property type="protein sequence ID" value="EFG78674.1"/>
    <property type="molecule type" value="Genomic_DNA"/>
</dbReference>
<gene>
    <name evidence="2" type="ORF">HMPREF0591_1405</name>
</gene>
<feature type="region of interest" description="Disordered" evidence="1">
    <location>
        <begin position="134"/>
        <end position="164"/>
    </location>
</feature>
<comment type="caution">
    <text evidence="2">The sequence shown here is derived from an EMBL/GenBank/DDBJ whole genome shotgun (WGS) entry which is preliminary data.</text>
</comment>
<dbReference type="Proteomes" id="UP000003653">
    <property type="component" value="Unassembled WGS sequence"/>
</dbReference>
<dbReference type="RefSeq" id="WP_007170426.1">
    <property type="nucleotide sequence ID" value="NZ_GG770556.1"/>
</dbReference>
<protein>
    <submittedName>
        <fullName evidence="2">Uncharacterized protein</fullName>
    </submittedName>
</protein>
<name>D5P5G1_9MYCO</name>
<evidence type="ECO:0000313" key="3">
    <source>
        <dbReference type="Proteomes" id="UP000003653"/>
    </source>
</evidence>
<reference evidence="2 3" key="1">
    <citation type="submission" date="2010-04" db="EMBL/GenBank/DDBJ databases">
        <authorList>
            <person name="Muzny D."/>
            <person name="Qin X."/>
            <person name="Deng J."/>
            <person name="Jiang H."/>
            <person name="Liu Y."/>
            <person name="Qu J."/>
            <person name="Song X.-Z."/>
            <person name="Zhang L."/>
            <person name="Thornton R."/>
            <person name="Coyle M."/>
            <person name="Francisco L."/>
            <person name="Jackson L."/>
            <person name="Javaid M."/>
            <person name="Korchina V."/>
            <person name="Kovar C."/>
            <person name="Mata R."/>
            <person name="Mathew T."/>
            <person name="Ngo R."/>
            <person name="Nguyen L."/>
            <person name="Nguyen N."/>
            <person name="Okwuonu G."/>
            <person name="Ongeri F."/>
            <person name="Pham C."/>
            <person name="Simmons D."/>
            <person name="Wilczek-Boney K."/>
            <person name="Hale W."/>
            <person name="Jakkamsetti A."/>
            <person name="Pham P."/>
            <person name="Ruth R."/>
            <person name="San Lucas F."/>
            <person name="Warren J."/>
            <person name="Zhang J."/>
            <person name="Zhao Z."/>
            <person name="Zhou C."/>
            <person name="Zhu D."/>
            <person name="Lee S."/>
            <person name="Bess C."/>
            <person name="Blankenburg K."/>
            <person name="Forbes L."/>
            <person name="Fu Q."/>
            <person name="Gubbala S."/>
            <person name="Hirani K."/>
            <person name="Jayaseelan J.C."/>
            <person name="Lara F."/>
            <person name="Munidasa M."/>
            <person name="Palculict T."/>
            <person name="Patil S."/>
            <person name="Pu L.-L."/>
            <person name="Saada N."/>
            <person name="Tang L."/>
            <person name="Weissenberger G."/>
            <person name="Zhu Y."/>
            <person name="Hemphill L."/>
            <person name="Shang Y."/>
            <person name="Youmans B."/>
            <person name="Ayvaz T."/>
            <person name="Ross M."/>
            <person name="Santibanez J."/>
            <person name="Aqrawi P."/>
            <person name="Gross S."/>
            <person name="Joshi V."/>
            <person name="Fowler G."/>
            <person name="Nazareth L."/>
            <person name="Reid J."/>
            <person name="Worley K."/>
            <person name="Petrosino J."/>
            <person name="Highlander S."/>
            <person name="Gibbs R."/>
        </authorList>
    </citation>
    <scope>NUCLEOTIDE SEQUENCE [LARGE SCALE GENOMIC DNA]</scope>
    <source>
        <strain evidence="2 3">ATCC BAA-614</strain>
    </source>
</reference>
<sequence length="207" mass="22656">MGFRQSLANVGAGLLIDPYFDVEILHRLLLSAGITSVLVLAGRGKIKNKNLPAIETHFSGRLPRNNIEVRKTIDLHDRYVIPDEGGEVLMLGTSLNGVTKKNTALISLPELAAKAATRDAHELIWDEAELVGPKQAPTKTPKARTRTAISRNPKRPSGASVRCPTSLRIDPETIATARWLKLPLGPRAARPVQSGAGIQYRHLQSWR</sequence>
<evidence type="ECO:0000256" key="1">
    <source>
        <dbReference type="SAM" id="MobiDB-lite"/>
    </source>
</evidence>
<dbReference type="HOGENOM" id="CLU_1325155_0_0_11"/>
<dbReference type="eggNOG" id="ENOG50341UJ">
    <property type="taxonomic scope" value="Bacteria"/>
</dbReference>
<evidence type="ECO:0000313" key="2">
    <source>
        <dbReference type="EMBL" id="EFG78674.1"/>
    </source>
</evidence>
<keyword evidence="3" id="KW-1185">Reference proteome</keyword>